<evidence type="ECO:0000313" key="5">
    <source>
        <dbReference type="EMBL" id="ENN77386.1"/>
    </source>
</evidence>
<evidence type="ECO:0000256" key="3">
    <source>
        <dbReference type="SAM" id="MobiDB-lite"/>
    </source>
</evidence>
<feature type="domain" description="FAM13A-like" evidence="4">
    <location>
        <begin position="516"/>
        <end position="583"/>
    </location>
</feature>
<sequence length="584" mass="67232">MIATNPEAMKLQQPLWVSVSSTALQCNEERYTQRRYGIQKPSRFQIDQGEENFVACSHKAGGFFTHLRRSEILQQVAQEEGETGKQRPVLLKPSDKDSGIRRVSSSGDFPKSMSDEKNVNRSPLKRNESDPVKYDEAEYDKTRSHERFSRAHNFRSKKHPQKRHKVRVKLPMLRMVECTHLLYRFVDEGVTEVTTLKFLDLCEQPTQRSPSPTHTSVSPALDFATLHEQVECTEPLVSHPQNQVNEDMETMPSQLIAFNKMLSSPRNSIIATHRIYLDPDVPQIAPIAKLSRNPVDERIQKLNKQINSCKRKIMMSEADFESKTGSKPTQFDKMKDGTIRNLYVELSKLKREQKQLSETSVGCSRMHLNHTGESSVALQETVDEIRQKLRIQVGNKNVDLDTMTPEELIEEKIETQKALLFLESLHGRPQTKQDRDLVRPFYDRYRILKQMVHKVSSMSTSGELATIDENEAMLFVPSTSSSNETESEPTETLSSKCTLEDSNDTLLPENWHCLTKPDLLKQMSLIVEEKKKLRCRIKEFEKPMHINLCRTLTKEDKKPMEAVYVAYKKVKSRLRLMEALVGKL</sequence>
<accession>N6U9R3</accession>
<feature type="region of interest" description="Disordered" evidence="3">
    <location>
        <begin position="78"/>
        <end position="145"/>
    </location>
</feature>
<reference evidence="5" key="1">
    <citation type="journal article" date="2013" name="Genome Biol.">
        <title>Draft genome of the mountain pine beetle, Dendroctonus ponderosae Hopkins, a major forest pest.</title>
        <authorList>
            <person name="Keeling C.I."/>
            <person name="Yuen M.M."/>
            <person name="Liao N.Y."/>
            <person name="Docking T.R."/>
            <person name="Chan S.K."/>
            <person name="Taylor G.A."/>
            <person name="Palmquist D.L."/>
            <person name="Jackman S.D."/>
            <person name="Nguyen A."/>
            <person name="Li M."/>
            <person name="Henderson H."/>
            <person name="Janes J.K."/>
            <person name="Zhao Y."/>
            <person name="Pandoh P."/>
            <person name="Moore R."/>
            <person name="Sperling F.A."/>
            <person name="Huber D.P."/>
            <person name="Birol I."/>
            <person name="Jones S.J."/>
            <person name="Bohlmann J."/>
        </authorList>
    </citation>
    <scope>NUCLEOTIDE SEQUENCE</scope>
</reference>
<dbReference type="HOGENOM" id="CLU_481762_0_0_1"/>
<dbReference type="EMBL" id="KB740948">
    <property type="protein sequence ID" value="ENN77386.1"/>
    <property type="molecule type" value="Genomic_DNA"/>
</dbReference>
<dbReference type="OrthoDB" id="185175at2759"/>
<protein>
    <recommendedName>
        <fullName evidence="4">FAM13A-like domain-containing protein</fullName>
    </recommendedName>
</protein>
<comment type="similarity">
    <text evidence="1">Belongs to the FAM13 family.</text>
</comment>
<keyword evidence="2" id="KW-0175">Coiled coil</keyword>
<dbReference type="PANTHER" id="PTHR15904">
    <property type="entry name" value="FAM13"/>
    <property type="match status" value="1"/>
</dbReference>
<dbReference type="PANTHER" id="PTHR15904:SF17">
    <property type="entry name" value="RHO-GAP DOMAIN-CONTAINING PROTEIN"/>
    <property type="match status" value="1"/>
</dbReference>
<feature type="coiled-coil region" evidence="2">
    <location>
        <begin position="299"/>
        <end position="359"/>
    </location>
</feature>
<evidence type="ECO:0000256" key="1">
    <source>
        <dbReference type="ARBA" id="ARBA00007549"/>
    </source>
</evidence>
<dbReference type="Pfam" id="PF26116">
    <property type="entry name" value="FAM13A"/>
    <property type="match status" value="1"/>
</dbReference>
<organism evidence="5">
    <name type="scientific">Dendroctonus ponderosae</name>
    <name type="common">Mountain pine beetle</name>
    <dbReference type="NCBI Taxonomy" id="77166"/>
    <lineage>
        <taxon>Eukaryota</taxon>
        <taxon>Metazoa</taxon>
        <taxon>Ecdysozoa</taxon>
        <taxon>Arthropoda</taxon>
        <taxon>Hexapoda</taxon>
        <taxon>Insecta</taxon>
        <taxon>Pterygota</taxon>
        <taxon>Neoptera</taxon>
        <taxon>Endopterygota</taxon>
        <taxon>Coleoptera</taxon>
        <taxon>Polyphaga</taxon>
        <taxon>Cucujiformia</taxon>
        <taxon>Curculionidae</taxon>
        <taxon>Scolytinae</taxon>
        <taxon>Dendroctonus</taxon>
    </lineage>
</organism>
<name>N6U9R3_DENPD</name>
<evidence type="ECO:0000259" key="4">
    <source>
        <dbReference type="Pfam" id="PF26116"/>
    </source>
</evidence>
<gene>
    <name evidence="5" type="ORF">YQE_06211</name>
</gene>
<dbReference type="InterPro" id="IPR059029">
    <property type="entry name" value="FAM13A_dom"/>
</dbReference>
<feature type="compositionally biased region" description="Basic and acidic residues" evidence="3">
    <location>
        <begin position="113"/>
        <end position="145"/>
    </location>
</feature>
<evidence type="ECO:0000256" key="2">
    <source>
        <dbReference type="SAM" id="Coils"/>
    </source>
</evidence>
<proteinExistence type="inferred from homology"/>
<dbReference type="InterPro" id="IPR039102">
    <property type="entry name" value="FAM13"/>
</dbReference>
<feature type="non-terminal residue" evidence="5">
    <location>
        <position position="1"/>
    </location>
</feature>
<dbReference type="AlphaFoldDB" id="N6U9R3"/>